<feature type="transmembrane region" description="Helical" evidence="5">
    <location>
        <begin position="104"/>
        <end position="121"/>
    </location>
</feature>
<feature type="transmembrane region" description="Helical" evidence="5">
    <location>
        <begin position="161"/>
        <end position="185"/>
    </location>
</feature>
<feature type="transmembrane region" description="Helical" evidence="5">
    <location>
        <begin position="197"/>
        <end position="217"/>
    </location>
</feature>
<dbReference type="PANTHER" id="PTHR11360">
    <property type="entry name" value="MONOCARBOXYLATE TRANSPORTER"/>
    <property type="match status" value="1"/>
</dbReference>
<name>A0A917L7T6_9ACTN</name>
<dbReference type="GO" id="GO:0005886">
    <property type="term" value="C:plasma membrane"/>
    <property type="evidence" value="ECO:0007669"/>
    <property type="project" value="UniProtKB-SubCell"/>
</dbReference>
<gene>
    <name evidence="7" type="ORF">GCM10012282_45820</name>
</gene>
<proteinExistence type="predicted"/>
<dbReference type="Proteomes" id="UP000625682">
    <property type="component" value="Unassembled WGS sequence"/>
</dbReference>
<reference evidence="7" key="2">
    <citation type="submission" date="2020-09" db="EMBL/GenBank/DDBJ databases">
        <authorList>
            <person name="Sun Q."/>
            <person name="Zhou Y."/>
        </authorList>
    </citation>
    <scope>NUCLEOTIDE SEQUENCE</scope>
    <source>
        <strain evidence="7">CGMCC 4.7272</strain>
    </source>
</reference>
<sequence>MTTSVPTDDTVPSSSEAGWKSYLADLWNAPPSAKAALAGCLLLMLVSPSGLSAMTTFVVPSFAEDTGVAESAGILVFVTFPLLIGPITLPFAGRWVDRLGARRVAIPSAVLYAGLTALVPLCGSSVPLLAVVLSLASTFGFMSGLAVVFKVVSTWLPQHKGVGFALIGVASSLAAAVFSPVFQWLISGSAGLGWKGAYLLVAVVIALVAVPTAMFLISEPTAPRVTGPEVKLPRLPGIPLSKAVRTRVWISITISLAFAAAGPMTVRQNAVSFFSERGFSEATVSLSLSALFAASVVGLLVGGMILDRTDRPRVVVPMLAAVPVGLGIAFVNHGSMPLLFLAMIFLGFATGAESSLGPFLIARYFGLASFAQLQGLTLAISTLSLGMSPFLVSAVQTATGSYSVPVLALTALTVVAVALAVSLPKFPPQWKIGNAPDQTTGSA</sequence>
<comment type="caution">
    <text evidence="7">The sequence shown here is derived from an EMBL/GenBank/DDBJ whole genome shotgun (WGS) entry which is preliminary data.</text>
</comment>
<protein>
    <submittedName>
        <fullName evidence="7">MFS transporter</fullName>
    </submittedName>
</protein>
<feature type="transmembrane region" description="Helical" evidence="5">
    <location>
        <begin position="71"/>
        <end position="92"/>
    </location>
</feature>
<dbReference type="SUPFAM" id="SSF103473">
    <property type="entry name" value="MFS general substrate transporter"/>
    <property type="match status" value="1"/>
</dbReference>
<organism evidence="7 8">
    <name type="scientific">Streptomyces lacrimifluminis</name>
    <dbReference type="NCBI Taxonomy" id="1500077"/>
    <lineage>
        <taxon>Bacteria</taxon>
        <taxon>Bacillati</taxon>
        <taxon>Actinomycetota</taxon>
        <taxon>Actinomycetes</taxon>
        <taxon>Kitasatosporales</taxon>
        <taxon>Streptomycetaceae</taxon>
        <taxon>Streptomyces</taxon>
    </lineage>
</organism>
<feature type="transmembrane region" description="Helical" evidence="5">
    <location>
        <begin position="248"/>
        <end position="266"/>
    </location>
</feature>
<feature type="transmembrane region" description="Helical" evidence="5">
    <location>
        <begin position="35"/>
        <end position="59"/>
    </location>
</feature>
<evidence type="ECO:0000259" key="6">
    <source>
        <dbReference type="PROSITE" id="PS50850"/>
    </source>
</evidence>
<accession>A0A917L7T6</accession>
<keyword evidence="3 5" id="KW-1133">Transmembrane helix</keyword>
<evidence type="ECO:0000256" key="4">
    <source>
        <dbReference type="ARBA" id="ARBA00023136"/>
    </source>
</evidence>
<dbReference type="InterPro" id="IPR050327">
    <property type="entry name" value="Proton-linked_MCT"/>
</dbReference>
<feature type="transmembrane region" description="Helical" evidence="5">
    <location>
        <begin position="314"/>
        <end position="332"/>
    </location>
</feature>
<feature type="transmembrane region" description="Helical" evidence="5">
    <location>
        <begin position="338"/>
        <end position="361"/>
    </location>
</feature>
<feature type="transmembrane region" description="Helical" evidence="5">
    <location>
        <begin position="127"/>
        <end position="149"/>
    </location>
</feature>
<feature type="transmembrane region" description="Helical" evidence="5">
    <location>
        <begin position="286"/>
        <end position="307"/>
    </location>
</feature>
<evidence type="ECO:0000256" key="2">
    <source>
        <dbReference type="ARBA" id="ARBA00022692"/>
    </source>
</evidence>
<dbReference type="PROSITE" id="PS50850">
    <property type="entry name" value="MFS"/>
    <property type="match status" value="1"/>
</dbReference>
<dbReference type="Gene3D" id="1.20.1250.20">
    <property type="entry name" value="MFS general substrate transporter like domains"/>
    <property type="match status" value="2"/>
</dbReference>
<feature type="domain" description="Major facilitator superfamily (MFS) profile" evidence="6">
    <location>
        <begin position="36"/>
        <end position="428"/>
    </location>
</feature>
<dbReference type="Pfam" id="PF07690">
    <property type="entry name" value="MFS_1"/>
    <property type="match status" value="1"/>
</dbReference>
<dbReference type="AlphaFoldDB" id="A0A917L7T6"/>
<dbReference type="PANTHER" id="PTHR11360:SF290">
    <property type="entry name" value="MONOCARBOXYLATE MFS PERMEASE"/>
    <property type="match status" value="1"/>
</dbReference>
<feature type="transmembrane region" description="Helical" evidence="5">
    <location>
        <begin position="404"/>
        <end position="423"/>
    </location>
</feature>
<reference evidence="7" key="1">
    <citation type="journal article" date="2014" name="Int. J. Syst. Evol. Microbiol.">
        <title>Complete genome sequence of Corynebacterium casei LMG S-19264T (=DSM 44701T), isolated from a smear-ripened cheese.</title>
        <authorList>
            <consortium name="US DOE Joint Genome Institute (JGI-PGF)"/>
            <person name="Walter F."/>
            <person name="Albersmeier A."/>
            <person name="Kalinowski J."/>
            <person name="Ruckert C."/>
        </authorList>
    </citation>
    <scope>NUCLEOTIDE SEQUENCE</scope>
    <source>
        <strain evidence="7">CGMCC 4.7272</strain>
    </source>
</reference>
<dbReference type="RefSeq" id="WP_189149241.1">
    <property type="nucleotide sequence ID" value="NZ_BAABER010000036.1"/>
</dbReference>
<evidence type="ECO:0000256" key="5">
    <source>
        <dbReference type="SAM" id="Phobius"/>
    </source>
</evidence>
<dbReference type="EMBL" id="BMMU01000015">
    <property type="protein sequence ID" value="GGJ43802.1"/>
    <property type="molecule type" value="Genomic_DNA"/>
</dbReference>
<evidence type="ECO:0000313" key="8">
    <source>
        <dbReference type="Proteomes" id="UP000625682"/>
    </source>
</evidence>
<keyword evidence="2 5" id="KW-0812">Transmembrane</keyword>
<keyword evidence="4 5" id="KW-0472">Membrane</keyword>
<evidence type="ECO:0000256" key="1">
    <source>
        <dbReference type="ARBA" id="ARBA00004651"/>
    </source>
</evidence>
<dbReference type="InterPro" id="IPR011701">
    <property type="entry name" value="MFS"/>
</dbReference>
<evidence type="ECO:0000313" key="7">
    <source>
        <dbReference type="EMBL" id="GGJ43802.1"/>
    </source>
</evidence>
<comment type="subcellular location">
    <subcellularLocation>
        <location evidence="1">Cell membrane</location>
        <topology evidence="1">Multi-pass membrane protein</topology>
    </subcellularLocation>
</comment>
<evidence type="ECO:0000256" key="3">
    <source>
        <dbReference type="ARBA" id="ARBA00022989"/>
    </source>
</evidence>
<dbReference type="InterPro" id="IPR020846">
    <property type="entry name" value="MFS_dom"/>
</dbReference>
<feature type="transmembrane region" description="Helical" evidence="5">
    <location>
        <begin position="373"/>
        <end position="392"/>
    </location>
</feature>
<dbReference type="InterPro" id="IPR036259">
    <property type="entry name" value="MFS_trans_sf"/>
</dbReference>
<dbReference type="GO" id="GO:0022857">
    <property type="term" value="F:transmembrane transporter activity"/>
    <property type="evidence" value="ECO:0007669"/>
    <property type="project" value="InterPro"/>
</dbReference>
<keyword evidence="8" id="KW-1185">Reference proteome</keyword>